<reference evidence="1" key="1">
    <citation type="journal article" date="2011" name="PLoS ONE">
        <title>The entomopathogenic bacterial endosymbionts xenorhabdus and photorhabdus: convergent lifestyles from divergent genomes.</title>
        <authorList>
            <person name="Chaston J.M."/>
            <person name="Suen G."/>
            <person name="Tucker S.L."/>
            <person name="Andersen A.W."/>
            <person name="Bhasin A."/>
            <person name="Bode E."/>
            <person name="Bode H.B."/>
            <person name="Brachmann A.O."/>
            <person name="Cowles C.E."/>
            <person name="Cowles K.N."/>
            <person name="Darby C."/>
            <person name="de Leon L."/>
            <person name="Drace K."/>
            <person name="Du Z."/>
            <person name="Givaudan A."/>
            <person name="Herbert Tran E.E."/>
            <person name="Jewell K.A."/>
            <person name="Knack J.J."/>
            <person name="Krasomil-Osterfeld K.C."/>
            <person name="Kukor R."/>
            <person name="Lanois A."/>
            <person name="Latreille P."/>
            <person name="Leimgruber N.K."/>
            <person name="Lipke C.M."/>
            <person name="Liu R."/>
            <person name="Lu X."/>
            <person name="Martens E.C."/>
            <person name="Marri P.R."/>
            <person name="Medigue C."/>
            <person name="Menard M.L."/>
            <person name="Miller N.M."/>
            <person name="Morales-Soto N."/>
            <person name="Norton S."/>
            <person name="Ogier J.C."/>
            <person name="Orchard S.S."/>
            <person name="Park D."/>
            <person name="Park Y."/>
            <person name="Qurollo B.A."/>
            <person name="Sugar D.R."/>
            <person name="Richards G.R."/>
            <person name="Rouy Z."/>
            <person name="Slominski B."/>
            <person name="Slominski K."/>
            <person name="Snyder H."/>
            <person name="Tjaden B.C."/>
            <person name="van der Hoeven R."/>
            <person name="Welch R.D."/>
            <person name="Wheeler C."/>
            <person name="Xiang B."/>
            <person name="Barbazuk B."/>
            <person name="Gaudriault S."/>
            <person name="Goodner B."/>
            <person name="Slater S.C."/>
            <person name="Forst S."/>
            <person name="Goldman B.S."/>
            <person name="Goodrich-Blair H."/>
        </authorList>
    </citation>
    <scope>NUCLEOTIDE SEQUENCE [LARGE SCALE GENOMIC DNA]</scope>
    <source>
        <strain evidence="1">SS-2004</strain>
    </source>
</reference>
<sequence>MGRMALNKDQFYLTGEIITLHIIIYNSRYYWLDQYLFSLLNALQTYGKKMEIFL</sequence>
<gene>
    <name evidence="1" type="ordered locus">XBJ1_4342</name>
</gene>
<evidence type="ECO:0000313" key="1">
    <source>
        <dbReference type="EMBL" id="CBJ83445.1"/>
    </source>
</evidence>
<dbReference type="AlphaFoldDB" id="D3V716"/>
<organism evidence="1 2">
    <name type="scientific">Xenorhabdus bovienii (strain SS-2004)</name>
    <name type="common">Xenorhabdus nematophila subsp. bovienii</name>
    <dbReference type="NCBI Taxonomy" id="406818"/>
    <lineage>
        <taxon>Bacteria</taxon>
        <taxon>Pseudomonadati</taxon>
        <taxon>Pseudomonadota</taxon>
        <taxon>Gammaproteobacteria</taxon>
        <taxon>Enterobacterales</taxon>
        <taxon>Morganellaceae</taxon>
        <taxon>Xenorhabdus</taxon>
    </lineage>
</organism>
<dbReference type="EMBL" id="FN667741">
    <property type="protein sequence ID" value="CBJ83445.1"/>
    <property type="molecule type" value="Genomic_DNA"/>
</dbReference>
<protein>
    <submittedName>
        <fullName evidence="1">Uncharacterized protein</fullName>
    </submittedName>
</protein>
<dbReference type="KEGG" id="xbo:XBJ1_4342"/>
<proteinExistence type="predicted"/>
<evidence type="ECO:0000313" key="2">
    <source>
        <dbReference type="Proteomes" id="UP000002045"/>
    </source>
</evidence>
<dbReference type="HOGENOM" id="CLU_3049401_0_0_6"/>
<dbReference type="Proteomes" id="UP000002045">
    <property type="component" value="Chromosome"/>
</dbReference>
<accession>D3V716</accession>
<name>D3V716_XENBS</name>